<comment type="caution">
    <text evidence="5">The sequence shown here is derived from an EMBL/GenBank/DDBJ whole genome shotgun (WGS) entry which is preliminary data.</text>
</comment>
<dbReference type="CDD" id="cd01536">
    <property type="entry name" value="PBP1_ABC_sugar_binding-like"/>
    <property type="match status" value="1"/>
</dbReference>
<dbReference type="Pfam" id="PF13407">
    <property type="entry name" value="Peripla_BP_4"/>
    <property type="match status" value="1"/>
</dbReference>
<dbReference type="EMBL" id="JFKE01000008">
    <property type="protein sequence ID" value="KAJ54402.1"/>
    <property type="molecule type" value="Genomic_DNA"/>
</dbReference>
<dbReference type="GO" id="GO:0030246">
    <property type="term" value="F:carbohydrate binding"/>
    <property type="evidence" value="ECO:0007669"/>
    <property type="project" value="UniProtKB-ARBA"/>
</dbReference>
<dbReference type="SUPFAM" id="SSF53822">
    <property type="entry name" value="Periplasmic binding protein-like I"/>
    <property type="match status" value="1"/>
</dbReference>
<dbReference type="InterPro" id="IPR028082">
    <property type="entry name" value="Peripla_BP_I"/>
</dbReference>
<evidence type="ECO:0000256" key="3">
    <source>
        <dbReference type="ARBA" id="ARBA00022729"/>
    </source>
</evidence>
<evidence type="ECO:0000313" key="5">
    <source>
        <dbReference type="EMBL" id="KAJ54402.1"/>
    </source>
</evidence>
<dbReference type="Proteomes" id="UP000026249">
    <property type="component" value="Unassembled WGS sequence"/>
</dbReference>
<feature type="domain" description="Periplasmic binding protein" evidence="4">
    <location>
        <begin position="55"/>
        <end position="313"/>
    </location>
</feature>
<comment type="similarity">
    <text evidence="2">Belongs to the bacterial solute-binding protein 2 family.</text>
</comment>
<organism evidence="5 6">
    <name type="scientific">Actibacterium mucosum KCTC 23349</name>
    <dbReference type="NCBI Taxonomy" id="1454373"/>
    <lineage>
        <taxon>Bacteria</taxon>
        <taxon>Pseudomonadati</taxon>
        <taxon>Pseudomonadota</taxon>
        <taxon>Alphaproteobacteria</taxon>
        <taxon>Rhodobacterales</taxon>
        <taxon>Roseobacteraceae</taxon>
        <taxon>Actibacterium</taxon>
    </lineage>
</organism>
<name>A0A037ZE76_9RHOB</name>
<dbReference type="GO" id="GO:0030313">
    <property type="term" value="C:cell envelope"/>
    <property type="evidence" value="ECO:0007669"/>
    <property type="project" value="UniProtKB-SubCell"/>
</dbReference>
<gene>
    <name evidence="5" type="ORF">ACMU_18415</name>
</gene>
<dbReference type="PANTHER" id="PTHR46847:SF1">
    <property type="entry name" value="D-ALLOSE-BINDING PERIPLASMIC PROTEIN-RELATED"/>
    <property type="match status" value="1"/>
</dbReference>
<protein>
    <recommendedName>
        <fullName evidence="4">Periplasmic binding protein domain-containing protein</fullName>
    </recommendedName>
</protein>
<dbReference type="STRING" id="1454373.ACMU_18415"/>
<keyword evidence="6" id="KW-1185">Reference proteome</keyword>
<sequence>MALGLGFAGAAMAGDLGAAYKLDTGQLASKGPSPELARTGQEPAPKQAELPIKVGFTPTAMNTHYDIVIAGAKQAIKDLGGESVIDLHIQAPTSQSGIGQQMNIVETWVQRNYDVITMATANDQAMMPMYERAAKKGIPVFMFNMPTAMSTNPFFVSNVGYDQHEAGRLIGLYVKETYGDTPTNLVILEGLPGVHNTQRLTGFKEGLGDTPNVKIIASQPAGWVRSEGQSVMENILTAHPDDIDVVWGMYDEMALGALAAIKGRGAEGIDIIGYDNTPDAYDAIKRGDMHVTVDTAAKEMGYNLIMAVHDYAVKGQMVDKVINSEVVVWDGGNIDAFDTDNYVFVE</sequence>
<dbReference type="Gene3D" id="3.40.50.2300">
    <property type="match status" value="2"/>
</dbReference>
<evidence type="ECO:0000259" key="4">
    <source>
        <dbReference type="Pfam" id="PF13407"/>
    </source>
</evidence>
<evidence type="ECO:0000256" key="1">
    <source>
        <dbReference type="ARBA" id="ARBA00004196"/>
    </source>
</evidence>
<comment type="subcellular location">
    <subcellularLocation>
        <location evidence="1">Cell envelope</location>
    </subcellularLocation>
</comment>
<proteinExistence type="inferred from homology"/>
<dbReference type="AlphaFoldDB" id="A0A037ZE76"/>
<dbReference type="InterPro" id="IPR025997">
    <property type="entry name" value="SBP_2_dom"/>
</dbReference>
<evidence type="ECO:0000256" key="2">
    <source>
        <dbReference type="ARBA" id="ARBA00007639"/>
    </source>
</evidence>
<accession>A0A037ZE76</accession>
<reference evidence="5 6" key="1">
    <citation type="submission" date="2014-03" db="EMBL/GenBank/DDBJ databases">
        <title>Draft Genome Sequence of Actibacterium mucosum KCTC 23349, a Marine Alphaproteobacterium with Complex Ionic Requirements Isolated from Mediterranean Seawater at Malvarrosa Beach, Valencia, Spain.</title>
        <authorList>
            <person name="Arahal D.R."/>
            <person name="Shao Z."/>
            <person name="Lai Q."/>
            <person name="Pujalte M.J."/>
        </authorList>
    </citation>
    <scope>NUCLEOTIDE SEQUENCE [LARGE SCALE GENOMIC DNA]</scope>
    <source>
        <strain evidence="5 6">KCTC 23349</strain>
    </source>
</reference>
<keyword evidence="3" id="KW-0732">Signal</keyword>
<evidence type="ECO:0000313" key="6">
    <source>
        <dbReference type="Proteomes" id="UP000026249"/>
    </source>
</evidence>
<dbReference type="PANTHER" id="PTHR46847">
    <property type="entry name" value="D-ALLOSE-BINDING PERIPLASMIC PROTEIN-RELATED"/>
    <property type="match status" value="1"/>
</dbReference>